<keyword evidence="5" id="KW-1185">Reference proteome</keyword>
<evidence type="ECO:0008006" key="6">
    <source>
        <dbReference type="Google" id="ProtNLM"/>
    </source>
</evidence>
<feature type="region of interest" description="Disordered" evidence="1">
    <location>
        <begin position="146"/>
        <end position="180"/>
    </location>
</feature>
<feature type="transmembrane region" description="Helical" evidence="2">
    <location>
        <begin position="186"/>
        <end position="210"/>
    </location>
</feature>
<keyword evidence="2" id="KW-1133">Transmembrane helix</keyword>
<evidence type="ECO:0000256" key="1">
    <source>
        <dbReference type="SAM" id="MobiDB-lite"/>
    </source>
</evidence>
<dbReference type="AlphaFoldDB" id="A0A1Y1ZFX7"/>
<feature type="non-terminal residue" evidence="4">
    <location>
        <position position="669"/>
    </location>
</feature>
<sequence length="669" mass="75486">MQKVKLVLLVFLISYCLCNNVTSISFTKLPETINPGDLINLEWNYTDSNDYNVEFSLCNHKEVQCQKLAITTTKTNQLNLTMEFKESPCYFKEKSIENWYLLGSVIYSKSNQTHFNSKMLKRNLICEGECKEDLCLKNLNSNSTEIIPNNNAQNNSDNGIDSVKEKSINNSSSNEGNKNNNKKKQFPYITVLFFGILGLLILAAGSIVYIKKFKKKEDDPIPIFSVEDSSYCCDMSAHSQVLGNASFHSNAMERAILNINRENTNQTKIADQSHLSVQLHPIGPVNDGYSHSSQASSRTRETIATDNSFKISQEKQNELNGVSLNHSNTGSPYLATLSPISMASSIQFVSSPKPKKKVSVRHDNTKYHHNSPLPNVYAESAVIVDKKANSSYLISELPVISDNRSGISSKRSFNSTNEETKVLSSKHYVLSNFEGDYDKEELNLHYGDIVSVINILPEGWAYGELLLKYDAYTKTKMKPLKGSRFRKFGYYPIKCLSPDEGSEESNSPPKKIFDEENEILAESASINEIDYNSKDKGKFINQHELLLPLPLKENNPETEINNKEVSTPKTVKTINSKSSKRSSILKIFKRTSKDFKKANKEAGIYYSEPNSSDEKLSSKEIIINDNDSDTETVYHDAEEEEENATNINNASKFDSKRISVRSSISYRNY</sequence>
<reference evidence="4 5" key="1">
    <citation type="submission" date="2016-08" db="EMBL/GenBank/DDBJ databases">
        <title>A Parts List for Fungal Cellulosomes Revealed by Comparative Genomics.</title>
        <authorList>
            <consortium name="DOE Joint Genome Institute"/>
            <person name="Haitjema C.H."/>
            <person name="Gilmore S.P."/>
            <person name="Henske J.K."/>
            <person name="Solomon K.V."/>
            <person name="De Groot R."/>
            <person name="Kuo A."/>
            <person name="Mondo S.J."/>
            <person name="Salamov A.A."/>
            <person name="Labutti K."/>
            <person name="Zhao Z."/>
            <person name="Chiniquy J."/>
            <person name="Barry K."/>
            <person name="Brewer H.M."/>
            <person name="Purvine S.O."/>
            <person name="Wright A.T."/>
            <person name="Boxma B."/>
            <person name="Van Alen T."/>
            <person name="Hackstein J.H."/>
            <person name="Baker S.E."/>
            <person name="Grigoriev I.V."/>
            <person name="O'Malley M.A."/>
        </authorList>
    </citation>
    <scope>NUCLEOTIDE SEQUENCE [LARGE SCALE GENOMIC DNA]</scope>
    <source>
        <strain evidence="4 5">G1</strain>
    </source>
</reference>
<dbReference type="Proteomes" id="UP000193920">
    <property type="component" value="Unassembled WGS sequence"/>
</dbReference>
<keyword evidence="3" id="KW-0732">Signal</keyword>
<evidence type="ECO:0000313" key="5">
    <source>
        <dbReference type="Proteomes" id="UP000193920"/>
    </source>
</evidence>
<gene>
    <name evidence="4" type="ORF">LY90DRAFT_709043</name>
</gene>
<evidence type="ECO:0000313" key="4">
    <source>
        <dbReference type="EMBL" id="ORY08877.1"/>
    </source>
</evidence>
<feature type="chain" id="PRO_5011965687" description="SH3 domain-containing protein" evidence="3">
    <location>
        <begin position="19"/>
        <end position="669"/>
    </location>
</feature>
<keyword evidence="2" id="KW-0812">Transmembrane</keyword>
<proteinExistence type="predicted"/>
<dbReference type="EMBL" id="MCOG01000415">
    <property type="protein sequence ID" value="ORY08877.1"/>
    <property type="molecule type" value="Genomic_DNA"/>
</dbReference>
<name>A0A1Y1ZFX7_9FUNG</name>
<evidence type="ECO:0000256" key="3">
    <source>
        <dbReference type="SAM" id="SignalP"/>
    </source>
</evidence>
<dbReference type="InterPro" id="IPR036028">
    <property type="entry name" value="SH3-like_dom_sf"/>
</dbReference>
<protein>
    <recommendedName>
        <fullName evidence="6">SH3 domain-containing protein</fullName>
    </recommendedName>
</protein>
<dbReference type="OrthoDB" id="2153679at2759"/>
<feature type="compositionally biased region" description="Low complexity" evidence="1">
    <location>
        <begin position="168"/>
        <end position="179"/>
    </location>
</feature>
<dbReference type="SUPFAM" id="SSF50044">
    <property type="entry name" value="SH3-domain"/>
    <property type="match status" value="1"/>
</dbReference>
<accession>A0A1Y1ZFX7</accession>
<dbReference type="CDD" id="cd00174">
    <property type="entry name" value="SH3"/>
    <property type="match status" value="1"/>
</dbReference>
<feature type="compositionally biased region" description="Polar residues" evidence="1">
    <location>
        <begin position="146"/>
        <end position="159"/>
    </location>
</feature>
<feature type="region of interest" description="Disordered" evidence="1">
    <location>
        <begin position="624"/>
        <end position="653"/>
    </location>
</feature>
<keyword evidence="2" id="KW-0472">Membrane</keyword>
<feature type="signal peptide" evidence="3">
    <location>
        <begin position="1"/>
        <end position="18"/>
    </location>
</feature>
<evidence type="ECO:0000256" key="2">
    <source>
        <dbReference type="SAM" id="Phobius"/>
    </source>
</evidence>
<comment type="caution">
    <text evidence="4">The sequence shown here is derived from an EMBL/GenBank/DDBJ whole genome shotgun (WGS) entry which is preliminary data.</text>
</comment>
<organism evidence="4 5">
    <name type="scientific">Neocallimastix californiae</name>
    <dbReference type="NCBI Taxonomy" id="1754190"/>
    <lineage>
        <taxon>Eukaryota</taxon>
        <taxon>Fungi</taxon>
        <taxon>Fungi incertae sedis</taxon>
        <taxon>Chytridiomycota</taxon>
        <taxon>Chytridiomycota incertae sedis</taxon>
        <taxon>Neocallimastigomycetes</taxon>
        <taxon>Neocallimastigales</taxon>
        <taxon>Neocallimastigaceae</taxon>
        <taxon>Neocallimastix</taxon>
    </lineage>
</organism>